<protein>
    <submittedName>
        <fullName evidence="1">Uncharacterized protein</fullName>
    </submittedName>
</protein>
<dbReference type="EMBL" id="MN739646">
    <property type="protein sequence ID" value="QHT17874.1"/>
    <property type="molecule type" value="Genomic_DNA"/>
</dbReference>
<dbReference type="AlphaFoldDB" id="A0A6C0DNJ2"/>
<name>A0A6C0DNJ2_9ZZZZ</name>
<accession>A0A6C0DNJ2</accession>
<evidence type="ECO:0000313" key="1">
    <source>
        <dbReference type="EMBL" id="QHT17874.1"/>
    </source>
</evidence>
<reference evidence="1" key="1">
    <citation type="journal article" date="2020" name="Nature">
        <title>Giant virus diversity and host interactions through global metagenomics.</title>
        <authorList>
            <person name="Schulz F."/>
            <person name="Roux S."/>
            <person name="Paez-Espino D."/>
            <person name="Jungbluth S."/>
            <person name="Walsh D.A."/>
            <person name="Denef V.J."/>
            <person name="McMahon K.D."/>
            <person name="Konstantinidis K.T."/>
            <person name="Eloe-Fadrosh E.A."/>
            <person name="Kyrpides N.C."/>
            <person name="Woyke T."/>
        </authorList>
    </citation>
    <scope>NUCLEOTIDE SEQUENCE</scope>
    <source>
        <strain evidence="1">GVMAG-M-3300023174-3</strain>
    </source>
</reference>
<dbReference type="Pfam" id="PF09612">
    <property type="entry name" value="HtrL_YibB"/>
    <property type="match status" value="1"/>
</dbReference>
<proteinExistence type="predicted"/>
<organism evidence="1">
    <name type="scientific">viral metagenome</name>
    <dbReference type="NCBI Taxonomy" id="1070528"/>
    <lineage>
        <taxon>unclassified sequences</taxon>
        <taxon>metagenomes</taxon>
        <taxon>organismal metagenomes</taxon>
    </lineage>
</organism>
<dbReference type="InterPro" id="IPR011735">
    <property type="entry name" value="WlaTC/HtrL_glycosyltransf"/>
</dbReference>
<sequence length="259" mass="30762">MSKTTIVTGYFQLKIAKASHETYVSWMKNMLAIDNPMVIFCESRSVPMIQAMRTDKLAITRIIETTFTDFYTYRYSRAFMEHYKLDAEQRVGHNMFLYMIWSEKSHFLKRAIELDPFQSDYFLWVDIGCFRVPNTKYIHWPDPGRVADMDVNKVLMLSVQPFTPDELRCERLEDLPLFQYANRIGGTMFGGGKEVLLQWHDKYYEMLEYFISIGRFIGKDQSIMNSVYLLNRDMCDLVNWKPGCSDIWFYLQDYLAKQD</sequence>